<name>A0ABN1CXB6_9BURK</name>
<evidence type="ECO:0000256" key="1">
    <source>
        <dbReference type="SAM" id="MobiDB-lite"/>
    </source>
</evidence>
<protein>
    <submittedName>
        <fullName evidence="2">Uncharacterized protein</fullName>
    </submittedName>
</protein>
<organism evidence="2 3">
    <name type="scientific">Pigmentiphaga daeguensis</name>
    <dbReference type="NCBI Taxonomy" id="414049"/>
    <lineage>
        <taxon>Bacteria</taxon>
        <taxon>Pseudomonadati</taxon>
        <taxon>Pseudomonadota</taxon>
        <taxon>Betaproteobacteria</taxon>
        <taxon>Burkholderiales</taxon>
        <taxon>Alcaligenaceae</taxon>
        <taxon>Pigmentiphaga</taxon>
    </lineage>
</organism>
<sequence length="98" mass="10297">MTSRDVKEVIVRLRDMGWTAQRTIDAVLSNSRLDDAETRTWFIGLVSEIYEGGTSLAEVDADYVACVKSLSPQAPPVQSASAGKAAAAAGGPRGDSPS</sequence>
<evidence type="ECO:0000313" key="3">
    <source>
        <dbReference type="Proteomes" id="UP001501706"/>
    </source>
</evidence>
<proteinExistence type="predicted"/>
<feature type="compositionally biased region" description="Low complexity" evidence="1">
    <location>
        <begin position="79"/>
        <end position="98"/>
    </location>
</feature>
<keyword evidence="3" id="KW-1185">Reference proteome</keyword>
<gene>
    <name evidence="2" type="ORF">GCM10009097_51540</name>
</gene>
<comment type="caution">
    <text evidence="2">The sequence shown here is derived from an EMBL/GenBank/DDBJ whole genome shotgun (WGS) entry which is preliminary data.</text>
</comment>
<dbReference type="EMBL" id="BAAAEN010000029">
    <property type="protein sequence ID" value="GAA0527652.1"/>
    <property type="molecule type" value="Genomic_DNA"/>
</dbReference>
<evidence type="ECO:0000313" key="2">
    <source>
        <dbReference type="EMBL" id="GAA0527652.1"/>
    </source>
</evidence>
<dbReference type="Proteomes" id="UP001501706">
    <property type="component" value="Unassembled WGS sequence"/>
</dbReference>
<dbReference type="RefSeq" id="WP_343928460.1">
    <property type="nucleotide sequence ID" value="NZ_BAAAEN010000029.1"/>
</dbReference>
<reference evidence="2 3" key="1">
    <citation type="journal article" date="2019" name="Int. J. Syst. Evol. Microbiol.">
        <title>The Global Catalogue of Microorganisms (GCM) 10K type strain sequencing project: providing services to taxonomists for standard genome sequencing and annotation.</title>
        <authorList>
            <consortium name="The Broad Institute Genomics Platform"/>
            <consortium name="The Broad Institute Genome Sequencing Center for Infectious Disease"/>
            <person name="Wu L."/>
            <person name="Ma J."/>
        </authorList>
    </citation>
    <scope>NUCLEOTIDE SEQUENCE [LARGE SCALE GENOMIC DNA]</scope>
    <source>
        <strain evidence="2 3">JCM 14330</strain>
    </source>
</reference>
<feature type="region of interest" description="Disordered" evidence="1">
    <location>
        <begin position="73"/>
        <end position="98"/>
    </location>
</feature>
<accession>A0ABN1CXB6</accession>